<dbReference type="PIRSF" id="PIRSF000452">
    <property type="entry name" value="6-N-acetyltransf"/>
    <property type="match status" value="1"/>
</dbReference>
<sequence>MIIQAEKSHIEDMTRLVSVLWNEDRDILEAEITKNICRNDTVYFIKMADGNPVAFAQCQLRYDYVEGTDSSPVGYLEGIFVKEKWRLNHIAADLVRECEQWAKGRGCTEFASDCELDNTISHKFHLKSGFEEMNRIICFRKSI</sequence>
<dbReference type="Pfam" id="PF00583">
    <property type="entry name" value="Acetyltransf_1"/>
    <property type="match status" value="1"/>
</dbReference>
<accession>A0A0F7HM14</accession>
<reference evidence="11 13" key="3">
    <citation type="submission" date="2016-10" db="EMBL/GenBank/DDBJ databases">
        <authorList>
            <person name="Varghese N."/>
            <person name="Submissions S."/>
        </authorList>
    </citation>
    <scope>NUCLEOTIDE SEQUENCE [LARGE SCALE GENOMIC DNA]</scope>
    <source>
        <strain evidence="11 13">CGMCC 1.6501</strain>
    </source>
</reference>
<dbReference type="NCBIfam" id="NF043067">
    <property type="entry name" value="AAC_6p_group_E"/>
    <property type="match status" value="1"/>
</dbReference>
<dbReference type="GO" id="GO:0046677">
    <property type="term" value="P:response to antibiotic"/>
    <property type="evidence" value="ECO:0007669"/>
    <property type="project" value="UniProtKB-KW"/>
</dbReference>
<evidence type="ECO:0000256" key="4">
    <source>
        <dbReference type="ARBA" id="ARBA00022679"/>
    </source>
</evidence>
<reference evidence="10 12" key="1">
    <citation type="journal article" date="2015" name="Int. J. Syst. Evol. Microbiol.">
        <title>Complete genome sequence of Salinicoccus halodurans H3B36, isolated from the Qaidam Basin in China.</title>
        <authorList>
            <person name="Jiang K."/>
            <person name="Xue Y."/>
            <person name="Ma Y."/>
        </authorList>
    </citation>
    <scope>NUCLEOTIDE SEQUENCE [LARGE SCALE GENOMIC DNA]</scope>
    <source>
        <strain evidence="10 12">H3B36</strain>
    </source>
</reference>
<feature type="domain" description="N-acetyltransferase" evidence="9">
    <location>
        <begin position="1"/>
        <end position="143"/>
    </location>
</feature>
<evidence type="ECO:0000313" key="13">
    <source>
        <dbReference type="Proteomes" id="UP000183090"/>
    </source>
</evidence>
<proteinExistence type="predicted"/>
<evidence type="ECO:0000313" key="10">
    <source>
        <dbReference type="EMBL" id="AKG73907.1"/>
    </source>
</evidence>
<dbReference type="InterPro" id="IPR024170">
    <property type="entry name" value="Aminoglycoside_N6-AcTrfrase"/>
</dbReference>
<dbReference type="RefSeq" id="WP_046790095.1">
    <property type="nucleotide sequence ID" value="NZ_CP011366.1"/>
</dbReference>
<comment type="catalytic activity">
    <reaction evidence="8">
        <text>kanamycin B + acetyl-CoA = N(6')-acetylkanamycin B + CoA + H(+)</text>
        <dbReference type="Rhea" id="RHEA:16449"/>
        <dbReference type="ChEBI" id="CHEBI:15378"/>
        <dbReference type="ChEBI" id="CHEBI:57287"/>
        <dbReference type="ChEBI" id="CHEBI:57288"/>
        <dbReference type="ChEBI" id="CHEBI:58390"/>
        <dbReference type="ChEBI" id="CHEBI:58549"/>
        <dbReference type="EC" id="2.3.1.82"/>
    </reaction>
</comment>
<dbReference type="OrthoDB" id="118633at2"/>
<dbReference type="Proteomes" id="UP000034029">
    <property type="component" value="Chromosome"/>
</dbReference>
<keyword evidence="10" id="KW-0548">Nucleotidyltransferase</keyword>
<evidence type="ECO:0000259" key="9">
    <source>
        <dbReference type="PROSITE" id="PS51186"/>
    </source>
</evidence>
<dbReference type="AlphaFoldDB" id="A0A0F7HM14"/>
<evidence type="ECO:0000256" key="1">
    <source>
        <dbReference type="ARBA" id="ARBA00011738"/>
    </source>
</evidence>
<dbReference type="PROSITE" id="PS51186">
    <property type="entry name" value="GNAT"/>
    <property type="match status" value="1"/>
</dbReference>
<keyword evidence="12" id="KW-1185">Reference proteome</keyword>
<dbReference type="Gene3D" id="3.40.630.30">
    <property type="match status" value="1"/>
</dbReference>
<keyword evidence="4" id="KW-0808">Transferase</keyword>
<evidence type="ECO:0000256" key="2">
    <source>
        <dbReference type="ARBA" id="ARBA00012888"/>
    </source>
</evidence>
<evidence type="ECO:0000313" key="11">
    <source>
        <dbReference type="EMBL" id="SFK57580.1"/>
    </source>
</evidence>
<dbReference type="Proteomes" id="UP000183090">
    <property type="component" value="Unassembled WGS sequence"/>
</dbReference>
<protein>
    <recommendedName>
        <fullName evidence="3">Aminoglycoside N(6')-acetyltransferase type 1</fullName>
        <ecNumber evidence="2">2.3.1.82</ecNumber>
    </recommendedName>
    <alternativeName>
        <fullName evidence="7">Aminoglycoside resistance protein</fullName>
    </alternativeName>
</protein>
<dbReference type="EC" id="2.3.1.82" evidence="2"/>
<dbReference type="GO" id="GO:0016779">
    <property type="term" value="F:nucleotidyltransferase activity"/>
    <property type="evidence" value="ECO:0007669"/>
    <property type="project" value="UniProtKB-KW"/>
</dbReference>
<evidence type="ECO:0000256" key="6">
    <source>
        <dbReference type="ARBA" id="ARBA00023315"/>
    </source>
</evidence>
<dbReference type="KEGG" id="shv:AAT16_06475"/>
<dbReference type="GO" id="GO:0047663">
    <property type="term" value="F:aminoglycoside 6'-N-acetyltransferase activity"/>
    <property type="evidence" value="ECO:0007669"/>
    <property type="project" value="UniProtKB-EC"/>
</dbReference>
<comment type="subunit">
    <text evidence="1">Homodimer.</text>
</comment>
<dbReference type="EMBL" id="FOTB01000001">
    <property type="protein sequence ID" value="SFK57580.1"/>
    <property type="molecule type" value="Genomic_DNA"/>
</dbReference>
<dbReference type="PANTHER" id="PTHR43877">
    <property type="entry name" value="AMINOALKYLPHOSPHONATE N-ACETYLTRANSFERASE-RELATED-RELATED"/>
    <property type="match status" value="1"/>
</dbReference>
<dbReference type="PANTHER" id="PTHR43877:SF2">
    <property type="entry name" value="AMINOALKYLPHOSPHONATE N-ACETYLTRANSFERASE-RELATED"/>
    <property type="match status" value="1"/>
</dbReference>
<reference evidence="12" key="2">
    <citation type="submission" date="2015-04" db="EMBL/GenBank/DDBJ databases">
        <title>Complete genome sequence of Salinicoccus halodurans strain H3B36, isolated from the Qaidam basin of China.</title>
        <authorList>
            <person name="Ma Y."/>
            <person name="Jiang K."/>
            <person name="Xue Y."/>
        </authorList>
    </citation>
    <scope>NUCLEOTIDE SEQUENCE [LARGE SCALE GENOMIC DNA]</scope>
    <source>
        <strain evidence="12">H3B36</strain>
    </source>
</reference>
<dbReference type="InterPro" id="IPR016181">
    <property type="entry name" value="Acyl_CoA_acyltransferase"/>
</dbReference>
<dbReference type="InterPro" id="IPR000182">
    <property type="entry name" value="GNAT_dom"/>
</dbReference>
<organism evidence="11 13">
    <name type="scientific">Salinicoccus halodurans</name>
    <dbReference type="NCBI Taxonomy" id="407035"/>
    <lineage>
        <taxon>Bacteria</taxon>
        <taxon>Bacillati</taxon>
        <taxon>Bacillota</taxon>
        <taxon>Bacilli</taxon>
        <taxon>Bacillales</taxon>
        <taxon>Staphylococcaceae</taxon>
        <taxon>Salinicoccus</taxon>
    </lineage>
</organism>
<evidence type="ECO:0000256" key="3">
    <source>
        <dbReference type="ARBA" id="ARBA00017677"/>
    </source>
</evidence>
<dbReference type="InterPro" id="IPR050832">
    <property type="entry name" value="Bact_Acetyltransf"/>
</dbReference>
<gene>
    <name evidence="10" type="ORF">AAT16_06475</name>
    <name evidence="11" type="ORF">SAMN05216235_0537</name>
</gene>
<evidence type="ECO:0000256" key="5">
    <source>
        <dbReference type="ARBA" id="ARBA00023251"/>
    </source>
</evidence>
<keyword evidence="6" id="KW-0012">Acyltransferase</keyword>
<evidence type="ECO:0000256" key="7">
    <source>
        <dbReference type="ARBA" id="ARBA00029660"/>
    </source>
</evidence>
<name>A0A0F7HM14_9STAP</name>
<dbReference type="CDD" id="cd04301">
    <property type="entry name" value="NAT_SF"/>
    <property type="match status" value="1"/>
</dbReference>
<evidence type="ECO:0000313" key="12">
    <source>
        <dbReference type="Proteomes" id="UP000034029"/>
    </source>
</evidence>
<dbReference type="EMBL" id="CP011366">
    <property type="protein sequence ID" value="AKG73907.1"/>
    <property type="molecule type" value="Genomic_DNA"/>
</dbReference>
<evidence type="ECO:0000256" key="8">
    <source>
        <dbReference type="ARBA" id="ARBA00048923"/>
    </source>
</evidence>
<keyword evidence="5" id="KW-0046">Antibiotic resistance</keyword>
<dbReference type="SUPFAM" id="SSF55729">
    <property type="entry name" value="Acyl-CoA N-acyltransferases (Nat)"/>
    <property type="match status" value="1"/>
</dbReference>